<gene>
    <name evidence="2" type="ORF">HMPREF0202_01821</name>
</gene>
<dbReference type="PANTHER" id="PTHR42928:SF5">
    <property type="entry name" value="BLR1237 PROTEIN"/>
    <property type="match status" value="1"/>
</dbReference>
<dbReference type="RefSeq" id="WP_023051357.1">
    <property type="nucleotide sequence ID" value="NZ_CP173062.2"/>
</dbReference>
<evidence type="ECO:0000256" key="1">
    <source>
        <dbReference type="ARBA" id="ARBA00006987"/>
    </source>
</evidence>
<dbReference type="PROSITE" id="PS51257">
    <property type="entry name" value="PROKAR_LIPOPROTEIN"/>
    <property type="match status" value="1"/>
</dbReference>
<evidence type="ECO:0000313" key="2">
    <source>
        <dbReference type="EMBL" id="ERT68272.1"/>
    </source>
</evidence>
<dbReference type="Proteomes" id="UP000017081">
    <property type="component" value="Unassembled WGS sequence"/>
</dbReference>
<dbReference type="Pfam" id="PF03401">
    <property type="entry name" value="TctC"/>
    <property type="match status" value="1"/>
</dbReference>
<evidence type="ECO:0000313" key="3">
    <source>
        <dbReference type="Proteomes" id="UP000017081"/>
    </source>
</evidence>
<dbReference type="Gene3D" id="3.40.190.150">
    <property type="entry name" value="Bordetella uptake gene, domain 1"/>
    <property type="match status" value="1"/>
</dbReference>
<organism evidence="2 3">
    <name type="scientific">Cetobacterium somerae ATCC BAA-474</name>
    <dbReference type="NCBI Taxonomy" id="1319815"/>
    <lineage>
        <taxon>Bacteria</taxon>
        <taxon>Fusobacteriati</taxon>
        <taxon>Fusobacteriota</taxon>
        <taxon>Fusobacteriia</taxon>
        <taxon>Fusobacteriales</taxon>
        <taxon>Fusobacteriaceae</taxon>
        <taxon>Cetobacterium</taxon>
    </lineage>
</organism>
<dbReference type="Gene3D" id="3.40.190.10">
    <property type="entry name" value="Periplasmic binding protein-like II"/>
    <property type="match status" value="1"/>
</dbReference>
<sequence length="342" mass="37723">MKGSIKKYLVGLVLGAIFMGCGKTEDNKTFKGKNVRVVIGSTSTSGDSYLIADTTSRHLEKALDAKIKVDAVGAAEALATMQSAKPDGNTIMIFHDMTYLGVDFGAYDKEYDLKNMTIGPRVAQNPGAIWAAKKDAPYNTLVEIPQYLIDNPDKTIRMACEAGGVSHIGFITYYDWVKKNYGEDLAKRIVVVIGGSTADKTQLLWDNNCDVIFADYTSLKDYTETDDKKIAMKFVGLLDNIEGVDVKSYKDMGITLDGKDFAFSKDFLVYMPKGVAPELIKELDMAANSISKTSEYNEALGKMKYRSEYLDSTSAAQFINNKRDGIKKLIETSPSLDELVKK</sequence>
<proteinExistence type="inferred from homology"/>
<dbReference type="PATRIC" id="fig|1319815.3.peg.1760"/>
<dbReference type="eggNOG" id="COG3181">
    <property type="taxonomic scope" value="Bacteria"/>
</dbReference>
<name>U7V9A2_9FUSO</name>
<protein>
    <submittedName>
        <fullName evidence="2">Uncharacterized protein</fullName>
    </submittedName>
</protein>
<dbReference type="PANTHER" id="PTHR42928">
    <property type="entry name" value="TRICARBOXYLATE-BINDING PROTEIN"/>
    <property type="match status" value="1"/>
</dbReference>
<dbReference type="HOGENOM" id="CLU_803874_0_0_0"/>
<reference evidence="2 3" key="1">
    <citation type="submission" date="2013-08" db="EMBL/GenBank/DDBJ databases">
        <authorList>
            <person name="Weinstock G."/>
            <person name="Sodergren E."/>
            <person name="Wylie T."/>
            <person name="Fulton L."/>
            <person name="Fulton R."/>
            <person name="Fronick C."/>
            <person name="O'Laughlin M."/>
            <person name="Godfrey J."/>
            <person name="Miner T."/>
            <person name="Herter B."/>
            <person name="Appelbaum E."/>
            <person name="Cordes M."/>
            <person name="Lek S."/>
            <person name="Wollam A."/>
            <person name="Pepin K.H."/>
            <person name="Palsikar V.B."/>
            <person name="Mitreva M."/>
            <person name="Wilson R.K."/>
        </authorList>
    </citation>
    <scope>NUCLEOTIDE SEQUENCE [LARGE SCALE GENOMIC DNA]</scope>
    <source>
        <strain evidence="2 3">ATCC BAA-474</strain>
    </source>
</reference>
<dbReference type="InterPro" id="IPR005064">
    <property type="entry name" value="BUG"/>
</dbReference>
<keyword evidence="3" id="KW-1185">Reference proteome</keyword>
<comment type="caution">
    <text evidence="2">The sequence shown here is derived from an EMBL/GenBank/DDBJ whole genome shotgun (WGS) entry which is preliminary data.</text>
</comment>
<dbReference type="AlphaFoldDB" id="U7V9A2"/>
<dbReference type="InterPro" id="IPR042100">
    <property type="entry name" value="Bug_dom1"/>
</dbReference>
<dbReference type="STRING" id="1319815.HMPREF0202_01821"/>
<comment type="similarity">
    <text evidence="1">Belongs to the UPF0065 (bug) family.</text>
</comment>
<accession>U7V9A2</accession>
<dbReference type="EMBL" id="AXZF01000069">
    <property type="protein sequence ID" value="ERT68272.1"/>
    <property type="molecule type" value="Genomic_DNA"/>
</dbReference>